<keyword evidence="2 6" id="KW-0732">Signal</keyword>
<dbReference type="InterPro" id="IPR006059">
    <property type="entry name" value="SBP"/>
</dbReference>
<dbReference type="Pfam" id="PF01547">
    <property type="entry name" value="SBP_bac_1"/>
    <property type="match status" value="1"/>
</dbReference>
<keyword evidence="3" id="KW-0472">Membrane</keyword>
<dbReference type="Gene3D" id="3.40.190.10">
    <property type="entry name" value="Periplasmic binding protein-like II"/>
    <property type="match status" value="2"/>
</dbReference>
<dbReference type="AlphaFoldDB" id="A0A4Q9DUM9"/>
<evidence type="ECO:0000256" key="3">
    <source>
        <dbReference type="ARBA" id="ARBA00023136"/>
    </source>
</evidence>
<proteinExistence type="predicted"/>
<evidence type="ECO:0000256" key="4">
    <source>
        <dbReference type="ARBA" id="ARBA00023139"/>
    </source>
</evidence>
<dbReference type="PANTHER" id="PTHR43649:SF33">
    <property type="entry name" value="POLYGALACTURONAN_RHAMNOGALACTURONAN-BINDING PROTEIN YTCQ"/>
    <property type="match status" value="1"/>
</dbReference>
<evidence type="ECO:0000256" key="1">
    <source>
        <dbReference type="ARBA" id="ARBA00022475"/>
    </source>
</evidence>
<evidence type="ECO:0000313" key="8">
    <source>
        <dbReference type="Proteomes" id="UP000293142"/>
    </source>
</evidence>
<feature type="signal peptide" evidence="6">
    <location>
        <begin position="1"/>
        <end position="22"/>
    </location>
</feature>
<evidence type="ECO:0000256" key="6">
    <source>
        <dbReference type="SAM" id="SignalP"/>
    </source>
</evidence>
<gene>
    <name evidence="7" type="ORF">EYB31_05630</name>
</gene>
<evidence type="ECO:0000313" key="7">
    <source>
        <dbReference type="EMBL" id="TBL80707.1"/>
    </source>
</evidence>
<keyword evidence="5" id="KW-0449">Lipoprotein</keyword>
<dbReference type="EMBL" id="SIRE01000004">
    <property type="protein sequence ID" value="TBL80707.1"/>
    <property type="molecule type" value="Genomic_DNA"/>
</dbReference>
<keyword evidence="8" id="KW-1185">Reference proteome</keyword>
<dbReference type="InterPro" id="IPR050490">
    <property type="entry name" value="Bact_solute-bd_prot1"/>
</dbReference>
<evidence type="ECO:0000256" key="2">
    <source>
        <dbReference type="ARBA" id="ARBA00022729"/>
    </source>
</evidence>
<organism evidence="7 8">
    <name type="scientific">Paenibacillus thalictri</name>
    <dbReference type="NCBI Taxonomy" id="2527873"/>
    <lineage>
        <taxon>Bacteria</taxon>
        <taxon>Bacillati</taxon>
        <taxon>Bacillota</taxon>
        <taxon>Bacilli</taxon>
        <taxon>Bacillales</taxon>
        <taxon>Paenibacillaceae</taxon>
        <taxon>Paenibacillus</taxon>
    </lineage>
</organism>
<name>A0A4Q9DUM9_9BACL</name>
<reference evidence="7 8" key="1">
    <citation type="submission" date="2019-02" db="EMBL/GenBank/DDBJ databases">
        <title>Paenibacillus sp. nov., isolated from surface-sterilized tissue of Thalictrum simplex L.</title>
        <authorList>
            <person name="Tuo L."/>
        </authorList>
    </citation>
    <scope>NUCLEOTIDE SEQUENCE [LARGE SCALE GENOMIC DNA]</scope>
    <source>
        <strain evidence="7 8">N2SHLJ1</strain>
    </source>
</reference>
<sequence>MKNKKSLISFMAAVLSCSVALSACGGGKTEGTGGVASGAASGSSSDKKVKITMFQAGSYSQTAPVPKAEDDPIRAMLEKSANIDLQMTVPQPGQENNTLNTLIASGDIPDMIFFKDKTTAVQYYDQGVLADLDDIVKKYNTFYGHFKPNAWDALKYKGKLIGTPGYELVQGINGWWIRNDWLKKLNLKVPTTTDELLEVMKAFTTKDPDGNGKDDTYGFVTGVLKDGSFVNQNAVLGIETVMWMFGVNPNTVDIKDNKLVIDNVDPRMKEAVTFLNKMVSEKVIDPDWVSISDSNAVAQKFYKGKVGVIIRDWRSLEPATTDKMKEVGGEVPDWIAIAPPKGPSGEQILGLENLQSNMWSISKKAAADPEKMKRIFDMLTYWYTDKDAYPYFSYGIKGINWDMKDGKLVRMVPSKEDNDKYLWTGHYKMPRKADDAVYYNFQNPRTEEFQKIYQKYVKSNTANGFVVPDTNDSLFKDREKYVNEMLLKFITGKESLANWDNYVKTLDSKFNQKGYVDNVTKQLKDQGILK</sequence>
<dbReference type="RefSeq" id="WP_131012308.1">
    <property type="nucleotide sequence ID" value="NZ_SIRE01000004.1"/>
</dbReference>
<protein>
    <submittedName>
        <fullName evidence="7">Extracellular solute-binding protein</fullName>
    </submittedName>
</protein>
<dbReference type="PROSITE" id="PS51257">
    <property type="entry name" value="PROKAR_LIPOPROTEIN"/>
    <property type="match status" value="1"/>
</dbReference>
<accession>A0A4Q9DUM9</accession>
<evidence type="ECO:0000256" key="5">
    <source>
        <dbReference type="ARBA" id="ARBA00023288"/>
    </source>
</evidence>
<dbReference type="PANTHER" id="PTHR43649">
    <property type="entry name" value="ARABINOSE-BINDING PROTEIN-RELATED"/>
    <property type="match status" value="1"/>
</dbReference>
<comment type="caution">
    <text evidence="7">The sequence shown here is derived from an EMBL/GenBank/DDBJ whole genome shotgun (WGS) entry which is preliminary data.</text>
</comment>
<dbReference type="SUPFAM" id="SSF53850">
    <property type="entry name" value="Periplasmic binding protein-like II"/>
    <property type="match status" value="1"/>
</dbReference>
<dbReference type="Proteomes" id="UP000293142">
    <property type="component" value="Unassembled WGS sequence"/>
</dbReference>
<feature type="chain" id="PRO_5020372543" evidence="6">
    <location>
        <begin position="23"/>
        <end position="530"/>
    </location>
</feature>
<dbReference type="OrthoDB" id="9787283at2"/>
<keyword evidence="1" id="KW-1003">Cell membrane</keyword>
<keyword evidence="4" id="KW-0564">Palmitate</keyword>